<name>A0A0F9LXA9_9ZZZZ</name>
<comment type="caution">
    <text evidence="1">The sequence shown here is derived from an EMBL/GenBank/DDBJ whole genome shotgun (WGS) entry which is preliminary data.</text>
</comment>
<gene>
    <name evidence="1" type="ORF">LCGC14_1455110</name>
</gene>
<organism evidence="1">
    <name type="scientific">marine sediment metagenome</name>
    <dbReference type="NCBI Taxonomy" id="412755"/>
    <lineage>
        <taxon>unclassified sequences</taxon>
        <taxon>metagenomes</taxon>
        <taxon>ecological metagenomes</taxon>
    </lineage>
</organism>
<dbReference type="AlphaFoldDB" id="A0A0F9LXA9"/>
<proteinExistence type="predicted"/>
<accession>A0A0F9LXA9</accession>
<dbReference type="EMBL" id="LAZR01010064">
    <property type="protein sequence ID" value="KKM69010.1"/>
    <property type="molecule type" value="Genomic_DNA"/>
</dbReference>
<evidence type="ECO:0000313" key="1">
    <source>
        <dbReference type="EMBL" id="KKM69010.1"/>
    </source>
</evidence>
<sequence length="136" mass="14640">MPIRTTRFRRDAKRFLNQLDKGITNQAVSLAVAARNHVQADHPILTGRGILGWNVSVGKPSKAEPGSVRKGGMKLGQTVYLANGVPYLHFVEWGTVSITPRLFVSTALASMGLRPRFHVRGVGAVGSTQRALPGGI</sequence>
<reference evidence="1" key="1">
    <citation type="journal article" date="2015" name="Nature">
        <title>Complex archaea that bridge the gap between prokaryotes and eukaryotes.</title>
        <authorList>
            <person name="Spang A."/>
            <person name="Saw J.H."/>
            <person name="Jorgensen S.L."/>
            <person name="Zaremba-Niedzwiedzka K."/>
            <person name="Martijn J."/>
            <person name="Lind A.E."/>
            <person name="van Eijk R."/>
            <person name="Schleper C."/>
            <person name="Guy L."/>
            <person name="Ettema T.J."/>
        </authorList>
    </citation>
    <scope>NUCLEOTIDE SEQUENCE</scope>
</reference>
<protein>
    <submittedName>
        <fullName evidence="1">Uncharacterized protein</fullName>
    </submittedName>
</protein>